<feature type="transmembrane region" description="Helical" evidence="5">
    <location>
        <begin position="211"/>
        <end position="235"/>
    </location>
</feature>
<feature type="signal peptide" evidence="6">
    <location>
        <begin position="1"/>
        <end position="21"/>
    </location>
</feature>
<evidence type="ECO:0000256" key="3">
    <source>
        <dbReference type="ARBA" id="ARBA00023136"/>
    </source>
</evidence>
<keyword evidence="9" id="KW-1185">Reference proteome</keyword>
<name>A0A9D3NYI1_9TELE</name>
<evidence type="ECO:0000256" key="6">
    <source>
        <dbReference type="SAM" id="SignalP"/>
    </source>
</evidence>
<keyword evidence="4" id="KW-0325">Glycoprotein</keyword>
<accession>A0A9D3NYI1</accession>
<dbReference type="InterPro" id="IPR015631">
    <property type="entry name" value="CD2/SLAM_rcpt"/>
</dbReference>
<dbReference type="GO" id="GO:0016020">
    <property type="term" value="C:membrane"/>
    <property type="evidence" value="ECO:0007669"/>
    <property type="project" value="UniProtKB-SubCell"/>
</dbReference>
<keyword evidence="3 5" id="KW-0472">Membrane</keyword>
<gene>
    <name evidence="8" type="ORF">KOW79_006701</name>
</gene>
<evidence type="ECO:0000256" key="1">
    <source>
        <dbReference type="ARBA" id="ARBA00004370"/>
    </source>
</evidence>
<evidence type="ECO:0000256" key="2">
    <source>
        <dbReference type="ARBA" id="ARBA00022729"/>
    </source>
</evidence>
<dbReference type="InterPro" id="IPR013106">
    <property type="entry name" value="Ig_V-set"/>
</dbReference>
<dbReference type="InterPro" id="IPR036179">
    <property type="entry name" value="Ig-like_dom_sf"/>
</dbReference>
<comment type="subcellular location">
    <subcellularLocation>
        <location evidence="1">Membrane</location>
    </subcellularLocation>
</comment>
<reference evidence="8 9" key="1">
    <citation type="submission" date="2021-06" db="EMBL/GenBank/DDBJ databases">
        <title>Chromosome-level genome assembly of the red-tail catfish (Hemibagrus wyckioides).</title>
        <authorList>
            <person name="Shao F."/>
        </authorList>
    </citation>
    <scope>NUCLEOTIDE SEQUENCE [LARGE SCALE GENOMIC DNA]</scope>
    <source>
        <strain evidence="8">EC202008001</strain>
        <tissue evidence="8">Blood</tissue>
    </source>
</reference>
<dbReference type="PANTHER" id="PTHR12080:SF59">
    <property type="entry name" value="HEPATIC AND GLIAL CELL ADHESION MOLECULE"/>
    <property type="match status" value="1"/>
</dbReference>
<keyword evidence="5" id="KW-1133">Transmembrane helix</keyword>
<evidence type="ECO:0000256" key="4">
    <source>
        <dbReference type="ARBA" id="ARBA00023180"/>
    </source>
</evidence>
<dbReference type="Gene3D" id="2.60.40.10">
    <property type="entry name" value="Immunoglobulins"/>
    <property type="match status" value="1"/>
</dbReference>
<sequence length="373" mass="41796">MRSYLHIVTFIILNFIADCGARVRVVYKSIGETAHLTLKEHWNITAVKWRKNHNLIATVENKNPVIKHPEKFHIHASDSSLFIHNLTVSDSGYYKAQTGQWEEDLITYNLIVQEAVSKPLINLDYQSNSSSVCHILVKCSADGDSVTYDCDPHHCTLTNATSTRANLTVNYTDTGVLECTASNRVSTKKELIHMNKSCSEKLAAPSASVNYIFLSIIICCAVVFAVLVICVITYFNNSRKKEQNAGTYQDNKGVNTVYSVVCKQPRTETPADSSAAENAVTSVYDVPSNCARDSSPQGRPQVVLPVWWWCFRHCVLGPEEEEVLLKSRRQSVRYTTLRETVGAMTQSTDYARHIMRRSPQFSGSTDHKPGIAR</sequence>
<dbReference type="EMBL" id="JAHKSW010000007">
    <property type="protein sequence ID" value="KAG7330479.1"/>
    <property type="molecule type" value="Genomic_DNA"/>
</dbReference>
<evidence type="ECO:0000259" key="7">
    <source>
        <dbReference type="Pfam" id="PF07686"/>
    </source>
</evidence>
<feature type="domain" description="Immunoglobulin V-set" evidence="7">
    <location>
        <begin position="29"/>
        <end position="97"/>
    </location>
</feature>
<proteinExistence type="predicted"/>
<protein>
    <recommendedName>
        <fullName evidence="7">Immunoglobulin V-set domain-containing protein</fullName>
    </recommendedName>
</protein>
<dbReference type="InterPro" id="IPR013783">
    <property type="entry name" value="Ig-like_fold"/>
</dbReference>
<keyword evidence="5" id="KW-0812">Transmembrane</keyword>
<dbReference type="GO" id="GO:0005911">
    <property type="term" value="C:cell-cell junction"/>
    <property type="evidence" value="ECO:0007669"/>
    <property type="project" value="TreeGrafter"/>
</dbReference>
<dbReference type="Proteomes" id="UP000824219">
    <property type="component" value="Linkage Group LG07"/>
</dbReference>
<keyword evidence="2 6" id="KW-0732">Signal</keyword>
<dbReference type="SUPFAM" id="SSF48726">
    <property type="entry name" value="Immunoglobulin"/>
    <property type="match status" value="1"/>
</dbReference>
<dbReference type="Pfam" id="PF07686">
    <property type="entry name" value="V-set"/>
    <property type="match status" value="1"/>
</dbReference>
<evidence type="ECO:0000313" key="9">
    <source>
        <dbReference type="Proteomes" id="UP000824219"/>
    </source>
</evidence>
<organism evidence="8 9">
    <name type="scientific">Hemibagrus wyckioides</name>
    <dbReference type="NCBI Taxonomy" id="337641"/>
    <lineage>
        <taxon>Eukaryota</taxon>
        <taxon>Metazoa</taxon>
        <taxon>Chordata</taxon>
        <taxon>Craniata</taxon>
        <taxon>Vertebrata</taxon>
        <taxon>Euteleostomi</taxon>
        <taxon>Actinopterygii</taxon>
        <taxon>Neopterygii</taxon>
        <taxon>Teleostei</taxon>
        <taxon>Ostariophysi</taxon>
        <taxon>Siluriformes</taxon>
        <taxon>Bagridae</taxon>
        <taxon>Hemibagrus</taxon>
    </lineage>
</organism>
<comment type="caution">
    <text evidence="8">The sequence shown here is derived from an EMBL/GenBank/DDBJ whole genome shotgun (WGS) entry which is preliminary data.</text>
</comment>
<evidence type="ECO:0000313" key="8">
    <source>
        <dbReference type="EMBL" id="KAG7330479.1"/>
    </source>
</evidence>
<feature type="chain" id="PRO_5039323456" description="Immunoglobulin V-set domain-containing protein" evidence="6">
    <location>
        <begin position="22"/>
        <end position="373"/>
    </location>
</feature>
<evidence type="ECO:0000256" key="5">
    <source>
        <dbReference type="SAM" id="Phobius"/>
    </source>
</evidence>
<dbReference type="PANTHER" id="PTHR12080">
    <property type="entry name" value="SIGNALING LYMPHOCYTIC ACTIVATION MOLECULE"/>
    <property type="match status" value="1"/>
</dbReference>
<dbReference type="OrthoDB" id="8955135at2759"/>
<dbReference type="AlphaFoldDB" id="A0A9D3NYI1"/>